<reference evidence="2 3" key="1">
    <citation type="submission" date="2012-09" db="EMBL/GenBank/DDBJ databases">
        <title>Draft Genome Sequences of 6 Strains from Genus Thauera.</title>
        <authorList>
            <person name="Liu B."/>
            <person name="Shapleigh J.P."/>
            <person name="Frostegard A.H."/>
        </authorList>
    </citation>
    <scope>NUCLEOTIDE SEQUENCE [LARGE SCALE GENOMIC DNA]</scope>
    <source>
        <strain evidence="3">47Lol / DSM 12138</strain>
    </source>
</reference>
<dbReference type="Pfam" id="PF11454">
    <property type="entry name" value="DUF3016"/>
    <property type="match status" value="1"/>
</dbReference>
<evidence type="ECO:0000313" key="3">
    <source>
        <dbReference type="Proteomes" id="UP000013232"/>
    </source>
</evidence>
<dbReference type="OrthoDB" id="195620at2"/>
<evidence type="ECO:0000256" key="1">
    <source>
        <dbReference type="SAM" id="SignalP"/>
    </source>
</evidence>
<evidence type="ECO:0008006" key="4">
    <source>
        <dbReference type="Google" id="ProtNLM"/>
    </source>
</evidence>
<comment type="caution">
    <text evidence="2">The sequence shown here is derived from an EMBL/GenBank/DDBJ whole genome shotgun (WGS) entry which is preliminary data.</text>
</comment>
<name>N6YTV8_THAL4</name>
<dbReference type="Proteomes" id="UP000013232">
    <property type="component" value="Unassembled WGS sequence"/>
</dbReference>
<accession>N6YTV8</accession>
<feature type="chain" id="PRO_5004128587" description="DUF3016 domain-containing protein" evidence="1">
    <location>
        <begin position="23"/>
        <end position="175"/>
    </location>
</feature>
<evidence type="ECO:0000313" key="2">
    <source>
        <dbReference type="EMBL" id="ENO85613.1"/>
    </source>
</evidence>
<dbReference type="RefSeq" id="WP_004342252.1">
    <property type="nucleotide sequence ID" value="NZ_AMXE01000071.1"/>
</dbReference>
<proteinExistence type="predicted"/>
<organism evidence="2 3">
    <name type="scientific">Thauera linaloolentis (strain DSM 12138 / JCM 21573 / CCUG 41526 / CIP 105981 / IAM 15112 / NBRC 102519 / 47Lol)</name>
    <dbReference type="NCBI Taxonomy" id="1123367"/>
    <lineage>
        <taxon>Bacteria</taxon>
        <taxon>Pseudomonadati</taxon>
        <taxon>Pseudomonadota</taxon>
        <taxon>Betaproteobacteria</taxon>
        <taxon>Rhodocyclales</taxon>
        <taxon>Zoogloeaceae</taxon>
        <taxon>Thauera</taxon>
    </lineage>
</organism>
<gene>
    <name evidence="2" type="ORF">C666_14970</name>
</gene>
<dbReference type="STRING" id="1123367.GCA_000621305_03316"/>
<dbReference type="eggNOG" id="ENOG50331S4">
    <property type="taxonomic scope" value="Bacteria"/>
</dbReference>
<dbReference type="InterPro" id="IPR021557">
    <property type="entry name" value="DUF3016"/>
</dbReference>
<sequence length="175" mass="20590">MLRKHLLTAAIVLLAFPLTAAAEPPPQVTVEFVEPEGYIDIGRYGYDRERNLKALERHFATEARRCLKPGERFEVRVIGVDLAGRQEWWHHGNDNLRVMTDITWPRLEFEFTRHTADGTVLESGRERLRDVSYLRRSAWVRHDSKPLPYEQAMLRDWFDKRFCRPQSDNLASHHP</sequence>
<feature type="signal peptide" evidence="1">
    <location>
        <begin position="1"/>
        <end position="22"/>
    </location>
</feature>
<dbReference type="AlphaFoldDB" id="N6YTV8"/>
<protein>
    <recommendedName>
        <fullName evidence="4">DUF3016 domain-containing protein</fullName>
    </recommendedName>
</protein>
<keyword evidence="1" id="KW-0732">Signal</keyword>
<keyword evidence="3" id="KW-1185">Reference proteome</keyword>
<dbReference type="EMBL" id="AMXE01000071">
    <property type="protein sequence ID" value="ENO85613.1"/>
    <property type="molecule type" value="Genomic_DNA"/>
</dbReference>